<dbReference type="InterPro" id="IPR035699">
    <property type="entry name" value="AAA_6"/>
</dbReference>
<evidence type="ECO:0000256" key="5">
    <source>
        <dbReference type="ARBA" id="ARBA00022741"/>
    </source>
</evidence>
<dbReference type="GO" id="GO:0005874">
    <property type="term" value="C:microtubule"/>
    <property type="evidence" value="ECO:0007669"/>
    <property type="project" value="UniProtKB-KW"/>
</dbReference>
<dbReference type="GO" id="GO:0045505">
    <property type="term" value="F:dynein intermediate chain binding"/>
    <property type="evidence" value="ECO:0007669"/>
    <property type="project" value="InterPro"/>
</dbReference>
<evidence type="ECO:0000259" key="21">
    <source>
        <dbReference type="Pfam" id="PF17857"/>
    </source>
</evidence>
<sequence>MLSMLSEITVFSEDHIELNNKTINWLYEIEPVFKQSNILCEAMKNELEDDMQKRINKLNFEVDNIVPQLDVLDNMDDINNIGEYFEYYKKLLKQVNQINHEMQRINEEERLFKFPETEFPTVIELHEIIISFYDLIYIIYQWQKDNLVWLDGPFEWLDAVTIERKTLNYFEKITEMSKTFKTKIKMDIIANKCFKFSGIADDPDPMQQPAPLKLCWQALNDINDFKKYLPLVTCMCNPALQKRHWIEMSVICNFDLTPNAGTSLRKIISFNLMTDIEKYEAISIGANRELESQQKLFQMIKEWDKISFTINFDEKIGMDVFSNLNNIELLLEHHLIIIEEMKTSNFVKQIVSIMADFFTSLSRIREIINQWDYIQVLIPSLNSTFHHSSIQVHLAKEFILYKEIKEILKSIKDQLSETPTFTKINNTVILESLLDIVAKLEQINQTLQNYIETKRLCFPRFCFLSDTEIQQVLFEFCNLKESHIPIQKCFEGIQKVKANKQKCVCSIIGDCGEELHLEKFISFYVLPNYEERWLICLEQEINTVIRKKILQCYQVFNKTFTYNSILNFPSMVIVCTLQLYWTSEVHKCLTPFNFEALNSLHLKYVNFVSNLINELKNYSIKRWRNLLMSLIITVNHQKDIIRLLLDNNITKSTDFKWVAQLQYYLEEDYVKVSTFNITIKYGYEYSYYKQCIISTPLTDRCFHTLMQAYKYHLYGAITGPSATGKSETIRSLAKAIATLFRSFNCASMLTYNFLSQVFKGFISCGAWLCFENFDRLEIDLLSRVTQTLTNIFRTVATNLKIITFEGSSLKMNSSGHICIITKLGLFKYSNLPDNLKGLFRTVSMVVPDLNRIVEIEFFAAGISNSKLLALKLITFYKILSKQLLCESCNIFNLYSIKAIIKTMIYLKKSFPHENETVLLFRSLIDIHLPKLCNTDVYIFEDIIRCMFSDIPLLPPNYTIFLETLETICKSRSIYMHDVFKLKIIQTFELMYIYQSLVIVGNPLVGKTEILNVLQLVLSSLCEKGIEFGVNVKLETIVPSTIDVNHLFGYLDEKSKVWKDGIYSEVFRSFLENDLFDKKWIIFDGPLNNVWIENLYTVLDTNKLLQLTSGEKLNMTNTISIIFETMNMEDVSPAILSNCGIIHIESSSIDWRPYAKAHFSKHNIYNEYEEIYVLFIWAMNASLQFIEKHCTLTLAAGQLHCVMSTLNLFEMYLSDVLTENVEEKGKIGHFLIWVQVILILSIIWGLGGNLDMDSHTKFNSFCISLWSGTNKEYPKPDIIKNFEVTLPHEGLIQDHFYVFKGVGNWKYWGSIDILKNEQILDIPDCNEIFVPTINTMKYNHLLLKHIKYRKPFIICGGVSIGKTFLIKNLLRNKLTNEMYFNLFSFISLTTVVRTQQLLLSKLNKIRKSHYGASKQKFCINFIDDLNIQSYEYKSEINRVLELFRQYHNYGYFYNINEPEKVFIHDIMFLLSIIVNAATEICPRFLRHFNLYTIYVPTTDAIFKVFSNVLFSNLKKNSFTADVFSTVTSITNATIDVYNSIVEILRPIPAKFQYQFNIRDISKVIDGCSLLQKDSVETKVTFIRLWAHEIWRVFGDRILDHNDKEWLFLQIKNISKRHFKDSFETVFDYLPKFDNNEITKDSFNNLMFSNFMDVEKDGIKAYEEICSTEKLKNKILFYLNEYNNNNIKKHIDLVVSQYVLQCLIKISRILATPKGNLLMISNIGSGRKSLTILAAYMQKQELFEPSVYSYCDMNIWRRDLKTVLKKCGGLGQNFTLFLKDKQMKDNFFLDISCLLATGEIPNLFSIEERCNIIEMVRLQAQGGNKNEEISNQAVMNYFLEQCKNKLHIIMCCSTMNKEIRLYLYKYPELVKYCTINWYEMWPTDTLTQIGIKYIQNINVQEKMKMNVIEVCIKLHNNMQEISTKYYKETGAKVHVTLSAFLHMLKLYTYLLCEKQKDIFTMRSRYLVGLEKLELAAEQVKRMKATLTMLKPQLELSAQKTINTMKEVENENISVEKATTLVQQEEEIANKKAEIAGKLKMECEADLAVAIPILEDAIAALNTLKPTDITLVKAMKNPPDTVKLVMAAICVMLDVAPDKAIDSVTGKKYTDYWSPSKRILSDMNFLQILKDYDKDNIPSNIIQVIKKTYIMDNNFKPHIVAKASSAAEGLCKWVRAMVSYDEVAKAVAPKKVKLFIAQKECNEAEAFLDEKRKTLSALNAKLAALNKNLQETLQQKVKLEQEVKICTNKLHKAENLMASLGGEKNRWIQFAENLNENYDNLIGDVILTCGIITYMAPYSIMFRSNILEYWKQYIEDLKISYSTDYDLINVLGEENDINYWYFSGLPKSRFSVENAIIMNNSKLWSLFIDSQNQANQWIKTIEKNNNLKVIKLTDLDYVSVIQHNVENGIPTLIENVGENLATLLDPFLKRMYNNEEYSYLDTGCDIIKYSFDFRLYITTRLVNPQFACEVFNKLTIIDFSIPNEALQERLLDFIISKEKPELQEKFETLLIEDANNKKILKEQEDIILSILSSTTTNILEDESAVKTLDSSKSLSLNVIEKQEVTKTISLEINKYRNAYVQFVKYCADLFNTLTTLSYVNHMYRFSFSWFMQLYRRSIETSNRSTILEKRLKFLKSSFTKNLYSSICRSLSEKHKILYSFLLCSKILLNDQQTTKEEIEYFMTLNPNHINTIPSYTCNWLPYNTWINIYDLSKTFSVFYDLVDHFCCNEEAWKQYYTSESLQDHLMPEPWINKLSLFQKLILVKVLRPDKIIVQIMQIIKNVLGSIHNYSPKMKISQSYAESTCLTPLLFILPACLSPLSLISAFAKSKGYLSKFVSLSMSKDQEKKAEHLIQGAQREGSWVFLENCHLVPHWMIQLEKICENCNSSDVSSNFRLWLSCYTIKEFPISTLQNSIKIMHDYPLNIKEALLNIYQSEPIISKEFFEACPGKDNIFLKLLFGICFFHVVIKQRHNCGIQGWNIPYDFDYTDLQISIIQLQNFINNTDHVPFDILLYLIAKCNYGGKIQDKFDDKCLKHLLNDYCNSNIIENHQYTYLNNIEMLIPQRCEYYHIIEHIKKIPLELSPQVFGSNKNGVFILNTMMITEFLSLFSCMNSPILLPDEELHQDQVLILINEIDNKLCDTIKINEMSDKCTSMLKEPLERVLFCEIKSLKKILKIITKTLNNLKLALNGYLLLTNSLRELAKEIYENKIPHIWEKTQTIIVTGNLSYYIDNLLKRANFLKNWMNQGCPKTVFTTEETITIENIDAYLICGLHLCGGRWNFEKNILTENFTTETWQNMPPIYLKYSRNKKNIEEVYECPLYAAAIQNIDKDIKFFPKNYIITIPLKTDVPQSHWIKCGTALYCHIT</sequence>
<dbReference type="Pfam" id="PF03028">
    <property type="entry name" value="Dynein_heavy"/>
    <property type="match status" value="1"/>
</dbReference>
<feature type="domain" description="Dynein heavy chain AAA module D4" evidence="18">
    <location>
        <begin position="1689"/>
        <end position="1948"/>
    </location>
</feature>
<feature type="domain" description="Dynein heavy chain 3 AAA+ lid" evidence="21">
    <location>
        <begin position="1532"/>
        <end position="1619"/>
    </location>
</feature>
<keyword evidence="10" id="KW-0505">Motor protein</keyword>
<proteinExistence type="inferred from homology"/>
<evidence type="ECO:0000256" key="7">
    <source>
        <dbReference type="ARBA" id="ARBA00023017"/>
    </source>
</evidence>
<dbReference type="Gene3D" id="1.10.472.130">
    <property type="match status" value="1"/>
</dbReference>
<feature type="coiled-coil region" evidence="13">
    <location>
        <begin position="2205"/>
        <end position="2253"/>
    </location>
</feature>
<dbReference type="Pfam" id="PF12775">
    <property type="entry name" value="AAA_7"/>
    <property type="match status" value="1"/>
</dbReference>
<evidence type="ECO:0000313" key="25">
    <source>
        <dbReference type="Proteomes" id="UP000053825"/>
    </source>
</evidence>
<dbReference type="Gene3D" id="1.10.8.1220">
    <property type="match status" value="1"/>
</dbReference>
<dbReference type="Gene3D" id="1.10.8.720">
    <property type="entry name" value="Region D6 of dynein motor"/>
    <property type="match status" value="1"/>
</dbReference>
<keyword evidence="25" id="KW-1185">Reference proteome</keyword>
<dbReference type="InterPro" id="IPR042228">
    <property type="entry name" value="Dynein_linker_3"/>
</dbReference>
<evidence type="ECO:0000256" key="13">
    <source>
        <dbReference type="SAM" id="Coils"/>
    </source>
</evidence>
<dbReference type="InterPro" id="IPR027417">
    <property type="entry name" value="P-loop_NTPase"/>
</dbReference>
<dbReference type="Pfam" id="PF12774">
    <property type="entry name" value="AAA_6"/>
    <property type="match status" value="1"/>
</dbReference>
<feature type="domain" description="Dynein heavy chain AAA lid" evidence="22">
    <location>
        <begin position="2952"/>
        <end position="3088"/>
    </location>
</feature>
<dbReference type="SUPFAM" id="SSF52540">
    <property type="entry name" value="P-loop containing nucleoside triphosphate hydrolases"/>
    <property type="match status" value="4"/>
</dbReference>
<evidence type="ECO:0000259" key="14">
    <source>
        <dbReference type="Pfam" id="PF03028"/>
    </source>
</evidence>
<evidence type="ECO:0000256" key="11">
    <source>
        <dbReference type="ARBA" id="ARBA00023212"/>
    </source>
</evidence>
<feature type="coiled-coil region" evidence="13">
    <location>
        <begin position="1967"/>
        <end position="2015"/>
    </location>
</feature>
<evidence type="ECO:0000256" key="3">
    <source>
        <dbReference type="ARBA" id="ARBA00022490"/>
    </source>
</evidence>
<dbReference type="Pfam" id="PF18198">
    <property type="entry name" value="AAA_lid_11"/>
    <property type="match status" value="1"/>
</dbReference>
<dbReference type="STRING" id="597456.A0A0L7R428"/>
<feature type="domain" description="Dynein heavy chain hydrolytic ATP-binding dynein motor region" evidence="16">
    <location>
        <begin position="681"/>
        <end position="1007"/>
    </location>
</feature>
<dbReference type="Gene3D" id="1.10.8.710">
    <property type="match status" value="1"/>
</dbReference>
<dbReference type="GO" id="GO:0007018">
    <property type="term" value="P:microtubule-based movement"/>
    <property type="evidence" value="ECO:0007669"/>
    <property type="project" value="InterPro"/>
</dbReference>
<dbReference type="Gene3D" id="6.10.140.1060">
    <property type="match status" value="1"/>
</dbReference>
<accession>A0A0L7R428</accession>
<dbReference type="InterPro" id="IPR041658">
    <property type="entry name" value="AAA_lid_11"/>
</dbReference>
<dbReference type="Proteomes" id="UP000053825">
    <property type="component" value="Unassembled WGS sequence"/>
</dbReference>
<feature type="domain" description="Dynein heavy chain C-terminal" evidence="23">
    <location>
        <begin position="3259"/>
        <end position="3360"/>
    </location>
</feature>
<dbReference type="Gene3D" id="1.20.140.100">
    <property type="entry name" value="Dynein heavy chain, N-terminal domain 2"/>
    <property type="match status" value="1"/>
</dbReference>
<organism evidence="24 25">
    <name type="scientific">Habropoda laboriosa</name>
    <dbReference type="NCBI Taxonomy" id="597456"/>
    <lineage>
        <taxon>Eukaryota</taxon>
        <taxon>Metazoa</taxon>
        <taxon>Ecdysozoa</taxon>
        <taxon>Arthropoda</taxon>
        <taxon>Hexapoda</taxon>
        <taxon>Insecta</taxon>
        <taxon>Pterygota</taxon>
        <taxon>Neoptera</taxon>
        <taxon>Endopterygota</taxon>
        <taxon>Hymenoptera</taxon>
        <taxon>Apocrita</taxon>
        <taxon>Aculeata</taxon>
        <taxon>Apoidea</taxon>
        <taxon>Anthophila</taxon>
        <taxon>Apidae</taxon>
        <taxon>Habropoda</taxon>
    </lineage>
</organism>
<evidence type="ECO:0000259" key="15">
    <source>
        <dbReference type="Pfam" id="PF08393"/>
    </source>
</evidence>
<reference evidence="24 25" key="1">
    <citation type="submission" date="2015-07" db="EMBL/GenBank/DDBJ databases">
        <title>The genome of Habropoda laboriosa.</title>
        <authorList>
            <person name="Pan H."/>
            <person name="Kapheim K."/>
        </authorList>
    </citation>
    <scope>NUCLEOTIDE SEQUENCE [LARGE SCALE GENOMIC DNA]</scope>
    <source>
        <strain evidence="24">0110345459</strain>
    </source>
</reference>
<feature type="domain" description="Dynein heavy chain linker" evidence="15">
    <location>
        <begin position="125"/>
        <end position="552"/>
    </location>
</feature>
<dbReference type="InterPro" id="IPR035706">
    <property type="entry name" value="AAA_9"/>
</dbReference>
<comment type="subcellular location">
    <subcellularLocation>
        <location evidence="1">Cytoplasm</location>
        <location evidence="1">Cytoskeleton</location>
        <location evidence="1">Cilium axoneme</location>
    </subcellularLocation>
</comment>
<dbReference type="InterPro" id="IPR026983">
    <property type="entry name" value="DHC"/>
</dbReference>
<dbReference type="FunFam" id="1.20.920.20:FF:000006">
    <property type="entry name" value="Dynein, axonemal, heavy chain 6"/>
    <property type="match status" value="1"/>
</dbReference>
<feature type="domain" description="Dynein heavy chain C-terminal" evidence="23">
    <location>
        <begin position="3121"/>
        <end position="3249"/>
    </location>
</feature>
<dbReference type="InterPro" id="IPR041228">
    <property type="entry name" value="Dynein_C"/>
</dbReference>
<dbReference type="Pfam" id="PF12777">
    <property type="entry name" value="MT"/>
    <property type="match status" value="1"/>
</dbReference>
<keyword evidence="3" id="KW-0963">Cytoplasm</keyword>
<keyword evidence="4" id="KW-0493">Microtubule</keyword>
<dbReference type="Pfam" id="PF12781">
    <property type="entry name" value="AAA_9"/>
    <property type="match status" value="1"/>
</dbReference>
<dbReference type="InterPro" id="IPR024743">
    <property type="entry name" value="Dynein_HC_stalk"/>
</dbReference>
<evidence type="ECO:0000256" key="1">
    <source>
        <dbReference type="ARBA" id="ARBA00004430"/>
    </source>
</evidence>
<dbReference type="PANTHER" id="PTHR22878">
    <property type="entry name" value="DYNEIN HEAVY CHAIN 6, AXONEMAL-LIKE-RELATED"/>
    <property type="match status" value="1"/>
</dbReference>
<keyword evidence="9" id="KW-0969">Cilium</keyword>
<dbReference type="InterPro" id="IPR043157">
    <property type="entry name" value="Dynein_AAA1S"/>
</dbReference>
<evidence type="ECO:0000256" key="12">
    <source>
        <dbReference type="ARBA" id="ARBA00023273"/>
    </source>
</evidence>
<evidence type="ECO:0000259" key="22">
    <source>
        <dbReference type="Pfam" id="PF18198"/>
    </source>
</evidence>
<comment type="similarity">
    <text evidence="2">Belongs to the dynein heavy chain family.</text>
</comment>
<keyword evidence="8 13" id="KW-0175">Coiled coil</keyword>
<dbReference type="Gene3D" id="1.20.1270.280">
    <property type="match status" value="1"/>
</dbReference>
<dbReference type="FunFam" id="3.40.50.300:FF:000320">
    <property type="entry name" value="Dynein, axonemal, heavy chain 5"/>
    <property type="match status" value="1"/>
</dbReference>
<evidence type="ECO:0000256" key="2">
    <source>
        <dbReference type="ARBA" id="ARBA00008887"/>
    </source>
</evidence>
<keyword evidence="11" id="KW-0206">Cytoskeleton</keyword>
<keyword evidence="7" id="KW-0243">Dynein</keyword>
<dbReference type="GO" id="GO:0008569">
    <property type="term" value="F:minus-end-directed microtubule motor activity"/>
    <property type="evidence" value="ECO:0007669"/>
    <property type="project" value="InterPro"/>
</dbReference>
<dbReference type="GO" id="GO:0030286">
    <property type="term" value="C:dynein complex"/>
    <property type="evidence" value="ECO:0007669"/>
    <property type="project" value="UniProtKB-KW"/>
</dbReference>
<dbReference type="EMBL" id="KQ414658">
    <property type="protein sequence ID" value="KOC65645.1"/>
    <property type="molecule type" value="Genomic_DNA"/>
</dbReference>
<dbReference type="InterPro" id="IPR041466">
    <property type="entry name" value="Dynein_AAA5_ext"/>
</dbReference>
<dbReference type="Gene3D" id="3.20.180.20">
    <property type="entry name" value="Dynein heavy chain, N-terminal domain 2"/>
    <property type="match status" value="1"/>
</dbReference>
<evidence type="ECO:0000256" key="8">
    <source>
        <dbReference type="ARBA" id="ARBA00023054"/>
    </source>
</evidence>
<dbReference type="GO" id="GO:0005930">
    <property type="term" value="C:axoneme"/>
    <property type="evidence" value="ECO:0007669"/>
    <property type="project" value="UniProtKB-SubCell"/>
</dbReference>
<evidence type="ECO:0000256" key="9">
    <source>
        <dbReference type="ARBA" id="ARBA00023069"/>
    </source>
</evidence>
<dbReference type="Pfam" id="PF12780">
    <property type="entry name" value="AAA_8"/>
    <property type="match status" value="1"/>
</dbReference>
<keyword evidence="5" id="KW-0547">Nucleotide-binding</keyword>
<dbReference type="Gene3D" id="1.20.58.1120">
    <property type="match status" value="1"/>
</dbReference>
<evidence type="ECO:0000259" key="20">
    <source>
        <dbReference type="Pfam" id="PF17852"/>
    </source>
</evidence>
<feature type="domain" description="Dynein heavy chain region D6 P-loop" evidence="14">
    <location>
        <begin position="2801"/>
        <end position="2914"/>
    </location>
</feature>
<dbReference type="Gene3D" id="3.40.50.300">
    <property type="entry name" value="P-loop containing nucleotide triphosphate hydrolases"/>
    <property type="match status" value="5"/>
</dbReference>
<dbReference type="Gene3D" id="1.20.920.30">
    <property type="match status" value="1"/>
</dbReference>
<dbReference type="InterPro" id="IPR004273">
    <property type="entry name" value="Dynein_heavy_D6_P-loop"/>
</dbReference>
<evidence type="ECO:0000256" key="4">
    <source>
        <dbReference type="ARBA" id="ARBA00022701"/>
    </source>
</evidence>
<gene>
    <name evidence="24" type="ORF">WH47_00669</name>
</gene>
<dbReference type="Gene3D" id="3.10.490.20">
    <property type="match status" value="1"/>
</dbReference>
<evidence type="ECO:0000256" key="10">
    <source>
        <dbReference type="ARBA" id="ARBA00023175"/>
    </source>
</evidence>
<evidence type="ECO:0000259" key="23">
    <source>
        <dbReference type="Pfam" id="PF18199"/>
    </source>
</evidence>
<evidence type="ECO:0000259" key="17">
    <source>
        <dbReference type="Pfam" id="PF12777"/>
    </source>
</evidence>
<dbReference type="Pfam" id="PF17852">
    <property type="entry name" value="Dynein_AAA_lid"/>
    <property type="match status" value="1"/>
</dbReference>
<keyword evidence="12" id="KW-0966">Cell projection</keyword>
<dbReference type="InterPro" id="IPR024317">
    <property type="entry name" value="Dynein_heavy_chain_D4_dom"/>
</dbReference>
<dbReference type="OrthoDB" id="424310at2759"/>
<dbReference type="InterPro" id="IPR042219">
    <property type="entry name" value="AAA_lid_11_sf"/>
</dbReference>
<dbReference type="GO" id="GO:0005524">
    <property type="term" value="F:ATP binding"/>
    <property type="evidence" value="ECO:0007669"/>
    <property type="project" value="UniProtKB-KW"/>
</dbReference>
<feature type="domain" description="Dynein heavy chain AAA 5 extension" evidence="20">
    <location>
        <begin position="1173"/>
        <end position="1308"/>
    </location>
</feature>
<feature type="domain" description="Dynein heavy chain coiled coil stalk" evidence="17">
    <location>
        <begin position="1965"/>
        <end position="2311"/>
    </location>
</feature>
<dbReference type="Pfam" id="PF17857">
    <property type="entry name" value="AAA_lid_1"/>
    <property type="match status" value="1"/>
</dbReference>
<dbReference type="GO" id="GO:0051959">
    <property type="term" value="F:dynein light intermediate chain binding"/>
    <property type="evidence" value="ECO:0007669"/>
    <property type="project" value="InterPro"/>
</dbReference>
<evidence type="ECO:0000256" key="6">
    <source>
        <dbReference type="ARBA" id="ARBA00022840"/>
    </source>
</evidence>
<evidence type="ECO:0000259" key="19">
    <source>
        <dbReference type="Pfam" id="PF12781"/>
    </source>
</evidence>
<dbReference type="Pfam" id="PF08393">
    <property type="entry name" value="DHC_N2"/>
    <property type="match status" value="1"/>
</dbReference>
<dbReference type="InterPro" id="IPR013602">
    <property type="entry name" value="Dynein_heavy_linker"/>
</dbReference>
<evidence type="ECO:0000313" key="24">
    <source>
        <dbReference type="EMBL" id="KOC65645.1"/>
    </source>
</evidence>
<dbReference type="FunFam" id="1.20.920.30:FF:000002">
    <property type="entry name" value="Dynein axonemal heavy chain 3"/>
    <property type="match status" value="1"/>
</dbReference>
<name>A0A0L7R428_9HYME</name>
<evidence type="ECO:0000259" key="18">
    <source>
        <dbReference type="Pfam" id="PF12780"/>
    </source>
</evidence>
<dbReference type="Gene3D" id="1.20.920.20">
    <property type="match status" value="1"/>
</dbReference>
<evidence type="ECO:0000259" key="16">
    <source>
        <dbReference type="Pfam" id="PF12774"/>
    </source>
</evidence>
<dbReference type="PANTHER" id="PTHR22878:SF70">
    <property type="entry name" value="DYNEIN HEAVY CHAIN 2, AXONEMAL"/>
    <property type="match status" value="1"/>
</dbReference>
<protein>
    <submittedName>
        <fullName evidence="24">Dynein heavy chain 7, axonemal</fullName>
    </submittedName>
</protein>
<dbReference type="InterPro" id="IPR043160">
    <property type="entry name" value="Dynein_C_barrel"/>
</dbReference>
<dbReference type="InterPro" id="IPR042222">
    <property type="entry name" value="Dynein_2_N"/>
</dbReference>
<keyword evidence="6" id="KW-0067">ATP-binding</keyword>
<feature type="domain" description="Dynein heavy chain ATP-binding dynein motor region" evidence="19">
    <location>
        <begin position="2337"/>
        <end position="2553"/>
    </location>
</feature>
<dbReference type="InterPro" id="IPR041589">
    <property type="entry name" value="DNAH3_AAA_lid_1"/>
</dbReference>
<dbReference type="Pfam" id="PF18199">
    <property type="entry name" value="Dynein_C"/>
    <property type="match status" value="2"/>
</dbReference>